<keyword evidence="2 3" id="KW-0520">NAD</keyword>
<dbReference type="InterPro" id="IPR036291">
    <property type="entry name" value="NAD(P)-bd_dom_sf"/>
</dbReference>
<dbReference type="InterPro" id="IPR015426">
    <property type="entry name" value="Acetylaldehyde_DH_C"/>
</dbReference>
<dbReference type="RefSeq" id="WP_073046785.1">
    <property type="nucleotide sequence ID" value="NZ_FQZL01000005.1"/>
</dbReference>
<dbReference type="InterPro" id="IPR000534">
    <property type="entry name" value="Semialdehyde_DH_NAD-bd"/>
</dbReference>
<evidence type="ECO:0000313" key="5">
    <source>
        <dbReference type="EMBL" id="SHI55234.1"/>
    </source>
</evidence>
<dbReference type="OrthoDB" id="9783105at2"/>
<dbReference type="Proteomes" id="UP000184052">
    <property type="component" value="Unassembled WGS sequence"/>
</dbReference>
<feature type="active site" description="Acyl-thioester intermediate" evidence="3">
    <location>
        <position position="125"/>
    </location>
</feature>
<dbReference type="CDD" id="cd23933">
    <property type="entry name" value="ALDH_C"/>
    <property type="match status" value="1"/>
</dbReference>
<feature type="domain" description="Semialdehyde dehydrogenase NAD-binding" evidence="4">
    <location>
        <begin position="5"/>
        <end position="116"/>
    </location>
</feature>
<dbReference type="Gene3D" id="3.30.360.10">
    <property type="entry name" value="Dihydrodipicolinate Reductase, domain 2"/>
    <property type="match status" value="1"/>
</dbReference>
<dbReference type="Pfam" id="PF09290">
    <property type="entry name" value="AcetDehyd-dimer"/>
    <property type="match status" value="1"/>
</dbReference>
<dbReference type="GO" id="GO:0008774">
    <property type="term" value="F:acetaldehyde dehydrogenase (acetylating) activity"/>
    <property type="evidence" value="ECO:0007669"/>
    <property type="project" value="UniProtKB-UniRule"/>
</dbReference>
<keyword evidence="3" id="KW-0560">Oxidoreductase</keyword>
<keyword evidence="3" id="KW-0058">Aromatic hydrocarbons catabolism</keyword>
<evidence type="ECO:0000256" key="1">
    <source>
        <dbReference type="ARBA" id="ARBA00009244"/>
    </source>
</evidence>
<evidence type="ECO:0000259" key="4">
    <source>
        <dbReference type="SMART" id="SM00859"/>
    </source>
</evidence>
<reference evidence="5 6" key="1">
    <citation type="submission" date="2016-11" db="EMBL/GenBank/DDBJ databases">
        <authorList>
            <person name="Jaros S."/>
            <person name="Januszkiewicz K."/>
            <person name="Wedrychowicz H."/>
        </authorList>
    </citation>
    <scope>NUCLEOTIDE SEQUENCE [LARGE SCALE GENOMIC DNA]</scope>
    <source>
        <strain evidence="5 6">DSM 17477</strain>
    </source>
</reference>
<dbReference type="GO" id="GO:0051287">
    <property type="term" value="F:NAD binding"/>
    <property type="evidence" value="ECO:0007669"/>
    <property type="project" value="UniProtKB-UniRule"/>
</dbReference>
<dbReference type="SUPFAM" id="SSF55347">
    <property type="entry name" value="Glyceraldehyde-3-phosphate dehydrogenase-like, C-terminal domain"/>
    <property type="match status" value="1"/>
</dbReference>
<comment type="similarity">
    <text evidence="1 3">Belongs to the acetaldehyde dehydrogenase family.</text>
</comment>
<dbReference type="PIRSF" id="PIRSF015689">
    <property type="entry name" value="Actaldh_dh_actl"/>
    <property type="match status" value="1"/>
</dbReference>
<dbReference type="HAMAP" id="MF_01657">
    <property type="entry name" value="Ac_ald_DH_ac"/>
    <property type="match status" value="1"/>
</dbReference>
<proteinExistence type="inferred from homology"/>
<comment type="catalytic activity">
    <reaction evidence="3">
        <text>acetaldehyde + NAD(+) + CoA = acetyl-CoA + NADH + H(+)</text>
        <dbReference type="Rhea" id="RHEA:23288"/>
        <dbReference type="ChEBI" id="CHEBI:15343"/>
        <dbReference type="ChEBI" id="CHEBI:15378"/>
        <dbReference type="ChEBI" id="CHEBI:57287"/>
        <dbReference type="ChEBI" id="CHEBI:57288"/>
        <dbReference type="ChEBI" id="CHEBI:57540"/>
        <dbReference type="ChEBI" id="CHEBI:57945"/>
        <dbReference type="EC" id="1.2.1.10"/>
    </reaction>
</comment>
<dbReference type="AlphaFoldDB" id="A0A1M6C390"/>
<evidence type="ECO:0000313" key="6">
    <source>
        <dbReference type="Proteomes" id="UP000184052"/>
    </source>
</evidence>
<dbReference type="SUPFAM" id="SSF51735">
    <property type="entry name" value="NAD(P)-binding Rossmann-fold domains"/>
    <property type="match status" value="1"/>
</dbReference>
<name>A0A1M6C390_9FIRM</name>
<dbReference type="STRING" id="1121476.SAMN02745751_00558"/>
<comment type="caution">
    <text evidence="3">Lacks conserved residue(s) required for the propagation of feature annotation.</text>
</comment>
<dbReference type="EMBL" id="FQZL01000005">
    <property type="protein sequence ID" value="SHI55234.1"/>
    <property type="molecule type" value="Genomic_DNA"/>
</dbReference>
<keyword evidence="6" id="KW-1185">Reference proteome</keyword>
<accession>A0A1M6C390</accession>
<dbReference type="NCBIfam" id="NF006157">
    <property type="entry name" value="PRK08300.1"/>
    <property type="match status" value="1"/>
</dbReference>
<evidence type="ECO:0000256" key="3">
    <source>
        <dbReference type="HAMAP-Rule" id="MF_01657"/>
    </source>
</evidence>
<gene>
    <name evidence="5" type="ORF">SAMN02745751_00558</name>
</gene>
<dbReference type="NCBIfam" id="TIGR03215">
    <property type="entry name" value="ac_ald_DH_ac"/>
    <property type="match status" value="1"/>
</dbReference>
<dbReference type="SMART" id="SM00859">
    <property type="entry name" value="Semialdhyde_dh"/>
    <property type="match status" value="1"/>
</dbReference>
<dbReference type="InterPro" id="IPR003361">
    <property type="entry name" value="Acetaldehyde_dehydrogenase"/>
</dbReference>
<sequence>MEKIKAAIIGPGNIGTDLLIKLGRSEYIQVDYVVGIQESEGINIAKEKGIATTTNGIKDLMEREGIQIAFDSTGAKPHLMHAPLLKEKGIFTLDLTPAAVGPYSVPSVNLNDELLEEINVNMVTCGGQATVPIVAAINEAADVEYAEIIASISSKSAGPGTRKNIDEFTETTRKAVEQVGGADKAKVMIVLNPAEPPIYMRNTVYAKVKNPDIDKIKKSVNAMLEKIKEYVPGYTYLLEPIIKDDIVTVMIQVEGLGDFLPKYAGNLDIINCAAVNIAEEYARKLLEVKVK</sequence>
<dbReference type="EC" id="1.2.1.10" evidence="3"/>
<protein>
    <recommendedName>
        <fullName evidence="3">Acetaldehyde dehydrogenase</fullName>
        <ecNumber evidence="3">1.2.1.10</ecNumber>
    </recommendedName>
    <alternativeName>
        <fullName evidence="3">Acetaldehyde dehydrogenase [acetylating]</fullName>
    </alternativeName>
</protein>
<evidence type="ECO:0000256" key="2">
    <source>
        <dbReference type="ARBA" id="ARBA00023027"/>
    </source>
</evidence>
<dbReference type="Gene3D" id="3.40.50.720">
    <property type="entry name" value="NAD(P)-binding Rossmann-like Domain"/>
    <property type="match status" value="1"/>
</dbReference>
<feature type="binding site" evidence="3">
    <location>
        <position position="266"/>
    </location>
    <ligand>
        <name>NAD(+)</name>
        <dbReference type="ChEBI" id="CHEBI:57540"/>
    </ligand>
</feature>
<feature type="binding site" evidence="3">
    <location>
        <begin position="156"/>
        <end position="164"/>
    </location>
    <ligand>
        <name>NAD(+)</name>
        <dbReference type="ChEBI" id="CHEBI:57540"/>
    </ligand>
</feature>
<organism evidence="5 6">
    <name type="scientific">Dethiosulfatibacter aminovorans DSM 17477</name>
    <dbReference type="NCBI Taxonomy" id="1121476"/>
    <lineage>
        <taxon>Bacteria</taxon>
        <taxon>Bacillati</taxon>
        <taxon>Bacillota</taxon>
        <taxon>Tissierellia</taxon>
        <taxon>Dethiosulfatibacter</taxon>
    </lineage>
</organism>